<evidence type="ECO:0000313" key="3">
    <source>
        <dbReference type="WBParaSite" id="ASIM_0001705501-mRNA-1"/>
    </source>
</evidence>
<evidence type="ECO:0000313" key="2">
    <source>
        <dbReference type="Proteomes" id="UP000267096"/>
    </source>
</evidence>
<dbReference type="WBParaSite" id="ASIM_0001705501-mRNA-1">
    <property type="protein sequence ID" value="ASIM_0001705501-mRNA-1"/>
    <property type="gene ID" value="ASIM_0001705501"/>
</dbReference>
<name>A0A0M3K7W4_ANISI</name>
<dbReference type="Proteomes" id="UP000267096">
    <property type="component" value="Unassembled WGS sequence"/>
</dbReference>
<dbReference type="EMBL" id="UYRR01033112">
    <property type="protein sequence ID" value="VDK57839.1"/>
    <property type="molecule type" value="Genomic_DNA"/>
</dbReference>
<dbReference type="AlphaFoldDB" id="A0A0M3K7W4"/>
<protein>
    <submittedName>
        <fullName evidence="1 3">Uncharacterized protein</fullName>
    </submittedName>
</protein>
<keyword evidence="2" id="KW-1185">Reference proteome</keyword>
<evidence type="ECO:0000313" key="1">
    <source>
        <dbReference type="EMBL" id="VDK57839.1"/>
    </source>
</evidence>
<proteinExistence type="predicted"/>
<reference evidence="3" key="1">
    <citation type="submission" date="2017-02" db="UniProtKB">
        <authorList>
            <consortium name="WormBaseParasite"/>
        </authorList>
    </citation>
    <scope>IDENTIFICATION</scope>
</reference>
<accession>A0A0M3K7W4</accession>
<organism evidence="3">
    <name type="scientific">Anisakis simplex</name>
    <name type="common">Herring worm</name>
    <dbReference type="NCBI Taxonomy" id="6269"/>
    <lineage>
        <taxon>Eukaryota</taxon>
        <taxon>Metazoa</taxon>
        <taxon>Ecdysozoa</taxon>
        <taxon>Nematoda</taxon>
        <taxon>Chromadorea</taxon>
        <taxon>Rhabditida</taxon>
        <taxon>Spirurina</taxon>
        <taxon>Ascaridomorpha</taxon>
        <taxon>Ascaridoidea</taxon>
        <taxon>Anisakidae</taxon>
        <taxon>Anisakis</taxon>
        <taxon>Anisakis simplex complex</taxon>
    </lineage>
</organism>
<reference evidence="1 2" key="2">
    <citation type="submission" date="2018-11" db="EMBL/GenBank/DDBJ databases">
        <authorList>
            <consortium name="Pathogen Informatics"/>
        </authorList>
    </citation>
    <scope>NUCLEOTIDE SEQUENCE [LARGE SCALE GENOMIC DNA]</scope>
</reference>
<gene>
    <name evidence="1" type="ORF">ASIM_LOCUS16461</name>
</gene>
<sequence>MILRKASVMGDRGESHLASARLQKLEAVAALNNEEYDMDITI</sequence>